<evidence type="ECO:0000256" key="3">
    <source>
        <dbReference type="ARBA" id="ARBA00022692"/>
    </source>
</evidence>
<evidence type="ECO:0000256" key="2">
    <source>
        <dbReference type="ARBA" id="ARBA00022475"/>
    </source>
</evidence>
<dbReference type="eggNOG" id="COG2814">
    <property type="taxonomic scope" value="Bacteria"/>
</dbReference>
<evidence type="ECO:0000256" key="6">
    <source>
        <dbReference type="SAM" id="Phobius"/>
    </source>
</evidence>
<evidence type="ECO:0000313" key="7">
    <source>
        <dbReference type="EMBL" id="ETY72729.1"/>
    </source>
</evidence>
<dbReference type="Pfam" id="PF07690">
    <property type="entry name" value="MFS_1"/>
    <property type="match status" value="1"/>
</dbReference>
<dbReference type="Proteomes" id="UP000019247">
    <property type="component" value="Unassembled WGS sequence"/>
</dbReference>
<dbReference type="InterPro" id="IPR036259">
    <property type="entry name" value="MFS_trans_sf"/>
</dbReference>
<dbReference type="PANTHER" id="PTHR23513:SF6">
    <property type="entry name" value="MAJOR FACILITATOR SUPERFAMILY ASSOCIATED DOMAIN-CONTAINING PROTEIN"/>
    <property type="match status" value="1"/>
</dbReference>
<dbReference type="RefSeq" id="WP_024624909.1">
    <property type="nucleotide sequence ID" value="NZ_KK036534.1"/>
</dbReference>
<dbReference type="InterPro" id="IPR011701">
    <property type="entry name" value="MFS"/>
</dbReference>
<feature type="transmembrane region" description="Helical" evidence="6">
    <location>
        <begin position="368"/>
        <end position="393"/>
    </location>
</feature>
<dbReference type="AlphaFoldDB" id="W6T4E6"/>
<dbReference type="EMBL" id="AWWK01000088">
    <property type="protein sequence ID" value="ETY72729.1"/>
    <property type="molecule type" value="Genomic_DNA"/>
</dbReference>
<dbReference type="PANTHER" id="PTHR23513">
    <property type="entry name" value="INTEGRAL MEMBRANE EFFLUX PROTEIN-RELATED"/>
    <property type="match status" value="1"/>
</dbReference>
<gene>
    <name evidence="7" type="ORF">LFAB_16030</name>
</gene>
<feature type="transmembrane region" description="Helical" evidence="6">
    <location>
        <begin position="238"/>
        <end position="259"/>
    </location>
</feature>
<dbReference type="Gene3D" id="1.20.1250.20">
    <property type="entry name" value="MFS general substrate transporter like domains"/>
    <property type="match status" value="1"/>
</dbReference>
<protein>
    <submittedName>
        <fullName evidence="7">MFS transporter</fullName>
    </submittedName>
</protein>
<keyword evidence="3 6" id="KW-0812">Transmembrane</keyword>
<feature type="transmembrane region" description="Helical" evidence="6">
    <location>
        <begin position="399"/>
        <end position="420"/>
    </location>
</feature>
<proteinExistence type="predicted"/>
<dbReference type="STRING" id="1400520.LFAB_16030"/>
<accession>W6T4E6</accession>
<feature type="transmembrane region" description="Helical" evidence="6">
    <location>
        <begin position="179"/>
        <end position="200"/>
    </location>
</feature>
<dbReference type="GO" id="GO:0022857">
    <property type="term" value="F:transmembrane transporter activity"/>
    <property type="evidence" value="ECO:0007669"/>
    <property type="project" value="InterPro"/>
</dbReference>
<name>W6T4E6_9LACO</name>
<feature type="transmembrane region" description="Helical" evidence="6">
    <location>
        <begin position="335"/>
        <end position="356"/>
    </location>
</feature>
<evidence type="ECO:0000256" key="5">
    <source>
        <dbReference type="ARBA" id="ARBA00023136"/>
    </source>
</evidence>
<feature type="transmembrane region" description="Helical" evidence="6">
    <location>
        <begin position="303"/>
        <end position="323"/>
    </location>
</feature>
<evidence type="ECO:0000256" key="1">
    <source>
        <dbReference type="ARBA" id="ARBA00004651"/>
    </source>
</evidence>
<evidence type="ECO:0000313" key="8">
    <source>
        <dbReference type="Proteomes" id="UP000019247"/>
    </source>
</evidence>
<keyword evidence="4 6" id="KW-1133">Transmembrane helix</keyword>
<organism evidence="7 8">
    <name type="scientific">Lactiplantibacillus fabifermentans T30PCM01</name>
    <dbReference type="NCBI Taxonomy" id="1400520"/>
    <lineage>
        <taxon>Bacteria</taxon>
        <taxon>Bacillati</taxon>
        <taxon>Bacillota</taxon>
        <taxon>Bacilli</taxon>
        <taxon>Lactobacillales</taxon>
        <taxon>Lactobacillaceae</taxon>
        <taxon>Lactiplantibacillus</taxon>
    </lineage>
</organism>
<evidence type="ECO:0000256" key="4">
    <source>
        <dbReference type="ARBA" id="ARBA00022989"/>
    </source>
</evidence>
<feature type="transmembrane region" description="Helical" evidence="6">
    <location>
        <begin position="21"/>
        <end position="44"/>
    </location>
</feature>
<dbReference type="GO" id="GO:0005886">
    <property type="term" value="C:plasma membrane"/>
    <property type="evidence" value="ECO:0007669"/>
    <property type="project" value="UniProtKB-SubCell"/>
</dbReference>
<dbReference type="PATRIC" id="fig|1400520.3.peg.3148"/>
<feature type="transmembrane region" description="Helical" evidence="6">
    <location>
        <begin position="148"/>
        <end position="173"/>
    </location>
</feature>
<dbReference type="SUPFAM" id="SSF103473">
    <property type="entry name" value="MFS general substrate transporter"/>
    <property type="match status" value="1"/>
</dbReference>
<comment type="subcellular location">
    <subcellularLocation>
        <location evidence="1">Cell membrane</location>
        <topology evidence="1">Multi-pass membrane protein</topology>
    </subcellularLocation>
</comment>
<reference evidence="7 8" key="1">
    <citation type="journal article" date="2014" name="Genome Announc.">
        <title>Genome Sequence of Lactobacillus fabifermentans Strain T30PCM01, Isolated from Fermenting Grape Marc.</title>
        <authorList>
            <person name="Treu L."/>
            <person name="Vendramin V."/>
            <person name="Bovo B."/>
            <person name="Giacomini A."/>
            <person name="Corich V."/>
            <person name="Campanaro S."/>
        </authorList>
    </citation>
    <scope>NUCLEOTIDE SEQUENCE [LARGE SCALE GENOMIC DNA]</scope>
    <source>
        <strain evidence="7 8">T30PCM01</strain>
    </source>
</reference>
<feature type="transmembrane region" description="Helical" evidence="6">
    <location>
        <begin position="83"/>
        <end position="105"/>
    </location>
</feature>
<keyword evidence="5 6" id="KW-0472">Membrane</keyword>
<feature type="transmembrane region" description="Helical" evidence="6">
    <location>
        <begin position="50"/>
        <end position="71"/>
    </location>
</feature>
<keyword evidence="2" id="KW-1003">Cell membrane</keyword>
<dbReference type="OrthoDB" id="9775268at2"/>
<feature type="transmembrane region" description="Helical" evidence="6">
    <location>
        <begin position="271"/>
        <end position="291"/>
    </location>
</feature>
<sequence>MNTNCQRNITNRQSNTQIAKSFTSNLISSLSGKMFTFGLGLMLLDQTRSVLSFGINMLVAPITGLIFLIPIGNLVDTQRHRPILIGSLLVRITALIIFASTINLFSAQMKLLPIVLFLIVDAVSTNLNDTCFSAAIHELVNQDKVQQLSSLTQTAISIAAILSPTLGVGFYSLVGFNGFIWLEIVTTILSFLIMLSMHFYENMAVAPTNHRQTLNSQWTTFKAGLIYMQSRSVIKMTIMMGLVLNFFYTAVTIGVPYVLKDELHTGNAMLGIFETGGAVGMLLGSLIMSFLPALDRRHFFWHLMVPLIILTWLIAGLGSMLVLHLTAVQLMVSGSLVMGFIAFILVWLNIIVQVYLQKTVPTHNLGRVLATLTTVNTSIMPVGTLFFTMIFQYSSTGGIIFLINGGLLLSYTIILIRPFWWAVQADKY</sequence>
<comment type="caution">
    <text evidence="7">The sequence shown here is derived from an EMBL/GenBank/DDBJ whole genome shotgun (WGS) entry which is preliminary data.</text>
</comment>
<dbReference type="HOGENOM" id="CLU_034180_16_4_9"/>
<dbReference type="CDD" id="cd06173">
    <property type="entry name" value="MFS_MefA_like"/>
    <property type="match status" value="1"/>
</dbReference>